<organism evidence="3 4">
    <name type="scientific">Photorhabdus luminescens</name>
    <name type="common">Xenorhabdus luminescens</name>
    <dbReference type="NCBI Taxonomy" id="29488"/>
    <lineage>
        <taxon>Bacteria</taxon>
        <taxon>Pseudomonadati</taxon>
        <taxon>Pseudomonadota</taxon>
        <taxon>Gammaproteobacteria</taxon>
        <taxon>Enterobacterales</taxon>
        <taxon>Morganellaceae</taxon>
        <taxon>Photorhabdus</taxon>
    </lineage>
</organism>
<dbReference type="GO" id="GO:0003677">
    <property type="term" value="F:DNA binding"/>
    <property type="evidence" value="ECO:0007669"/>
    <property type="project" value="UniProtKB-KW"/>
</dbReference>
<feature type="domain" description="HTH cro/C1-type" evidence="2">
    <location>
        <begin position="18"/>
        <end position="72"/>
    </location>
</feature>
<sequence length="131" mass="14790">MISSSTTWFLDMQFPERLTTLRKERGLTQQALADMAGVAVLQIRRYEGGSAQPTLEVIRRLAISLGVSADMLVFDEQERGPSERLRYQFEAISRMPQYEQEVIKELLDAMIIKTQIAGTMACISTTAKEES</sequence>
<dbReference type="PANTHER" id="PTHR46558">
    <property type="entry name" value="TRACRIPTIONAL REGULATORY PROTEIN-RELATED-RELATED"/>
    <property type="match status" value="1"/>
</dbReference>
<dbReference type="PROSITE" id="PS50943">
    <property type="entry name" value="HTH_CROC1"/>
    <property type="match status" value="1"/>
</dbReference>
<accession>A0A1G5RLX6</accession>
<evidence type="ECO:0000313" key="3">
    <source>
        <dbReference type="EMBL" id="SCZ74391.1"/>
    </source>
</evidence>
<dbReference type="InterPro" id="IPR049639">
    <property type="entry name" value="RstR"/>
</dbReference>
<evidence type="ECO:0000313" key="4">
    <source>
        <dbReference type="Proteomes" id="UP000183223"/>
    </source>
</evidence>
<dbReference type="Pfam" id="PF01381">
    <property type="entry name" value="HTH_3"/>
    <property type="match status" value="1"/>
</dbReference>
<dbReference type="NCBIfam" id="NF041951">
    <property type="entry name" value="phage_RstR"/>
    <property type="match status" value="1"/>
</dbReference>
<reference evidence="4" key="1">
    <citation type="submission" date="2016-10" db="EMBL/GenBank/DDBJ databases">
        <authorList>
            <person name="Varghese N."/>
            <person name="Submissions S."/>
        </authorList>
    </citation>
    <scope>NUCLEOTIDE SEQUENCE [LARGE SCALE GENOMIC DNA]</scope>
    <source>
        <strain evidence="4">ATCC 29999</strain>
    </source>
</reference>
<dbReference type="SMART" id="SM00530">
    <property type="entry name" value="HTH_XRE"/>
    <property type="match status" value="1"/>
</dbReference>
<proteinExistence type="predicted"/>
<keyword evidence="4" id="KW-1185">Reference proteome</keyword>
<dbReference type="Proteomes" id="UP000183223">
    <property type="component" value="Unassembled WGS sequence"/>
</dbReference>
<dbReference type="EMBL" id="FMWJ01000060">
    <property type="protein sequence ID" value="SCZ74391.1"/>
    <property type="molecule type" value="Genomic_DNA"/>
</dbReference>
<evidence type="ECO:0000256" key="1">
    <source>
        <dbReference type="ARBA" id="ARBA00023125"/>
    </source>
</evidence>
<name>A0A1G5RLX6_PHOLU</name>
<dbReference type="AlphaFoldDB" id="A0A1G5RLX6"/>
<protein>
    <submittedName>
        <fullName evidence="3">Helix-turn-helix</fullName>
    </submittedName>
</protein>
<keyword evidence="1" id="KW-0238">DNA-binding</keyword>
<gene>
    <name evidence="3" type="ORF">SAMN02982990_04625</name>
</gene>
<dbReference type="PANTHER" id="PTHR46558:SF11">
    <property type="entry name" value="HTH-TYPE TRANSCRIPTIONAL REGULATOR XRE"/>
    <property type="match status" value="1"/>
</dbReference>
<dbReference type="InterPro" id="IPR010982">
    <property type="entry name" value="Lambda_DNA-bd_dom_sf"/>
</dbReference>
<dbReference type="SUPFAM" id="SSF47413">
    <property type="entry name" value="lambda repressor-like DNA-binding domains"/>
    <property type="match status" value="1"/>
</dbReference>
<evidence type="ECO:0000259" key="2">
    <source>
        <dbReference type="PROSITE" id="PS50943"/>
    </source>
</evidence>
<dbReference type="CDD" id="cd00093">
    <property type="entry name" value="HTH_XRE"/>
    <property type="match status" value="1"/>
</dbReference>
<dbReference type="InterPro" id="IPR001387">
    <property type="entry name" value="Cro/C1-type_HTH"/>
</dbReference>
<dbReference type="Gene3D" id="1.10.260.40">
    <property type="entry name" value="lambda repressor-like DNA-binding domains"/>
    <property type="match status" value="1"/>
</dbReference>